<protein>
    <submittedName>
        <fullName evidence="1">Bacteriocin-protection protein</fullName>
    </submittedName>
</protein>
<dbReference type="RefSeq" id="WP_114843613.1">
    <property type="nucleotide sequence ID" value="NZ_JBHSPE010000001.1"/>
</dbReference>
<reference evidence="1 2" key="1">
    <citation type="submission" date="2018-07" db="EMBL/GenBank/DDBJ databases">
        <title>Dyella tabacisoli L4-6T, whole genome shotgun sequence.</title>
        <authorList>
            <person name="Zhou X.-K."/>
            <person name="Li W.-J."/>
            <person name="Duan Y.-Q."/>
        </authorList>
    </citation>
    <scope>NUCLEOTIDE SEQUENCE [LARGE SCALE GENOMIC DNA]</scope>
    <source>
        <strain evidence="1 2">L4-6</strain>
    </source>
</reference>
<dbReference type="OrthoDB" id="9796999at2"/>
<keyword evidence="2" id="KW-1185">Reference proteome</keyword>
<name>A0A369UR28_9GAMM</name>
<proteinExistence type="predicted"/>
<gene>
    <name evidence="1" type="ORF">DVJ77_01050</name>
</gene>
<dbReference type="EMBL" id="QQAH01000001">
    <property type="protein sequence ID" value="RDD83222.1"/>
    <property type="molecule type" value="Genomic_DNA"/>
</dbReference>
<evidence type="ECO:0000313" key="2">
    <source>
        <dbReference type="Proteomes" id="UP000253782"/>
    </source>
</evidence>
<evidence type="ECO:0000313" key="1">
    <source>
        <dbReference type="EMBL" id="RDD83222.1"/>
    </source>
</evidence>
<accession>A0A369UR28</accession>
<dbReference type="Pfam" id="PF13376">
    <property type="entry name" value="OmdA"/>
    <property type="match status" value="1"/>
</dbReference>
<comment type="caution">
    <text evidence="1">The sequence shown here is derived from an EMBL/GenBank/DDBJ whole genome shotgun (WGS) entry which is preliminary data.</text>
</comment>
<dbReference type="Proteomes" id="UP000253782">
    <property type="component" value="Unassembled WGS sequence"/>
</dbReference>
<dbReference type="AlphaFoldDB" id="A0A369UR28"/>
<organism evidence="1 2">
    <name type="scientific">Dyella tabacisoli</name>
    <dbReference type="NCBI Taxonomy" id="2282381"/>
    <lineage>
        <taxon>Bacteria</taxon>
        <taxon>Pseudomonadati</taxon>
        <taxon>Pseudomonadota</taxon>
        <taxon>Gammaproteobacteria</taxon>
        <taxon>Lysobacterales</taxon>
        <taxon>Rhodanobacteraceae</taxon>
        <taxon>Dyella</taxon>
    </lineage>
</organism>
<sequence length="194" mass="21933">MPTATAREPILSCETKAVWAAWLAKNHRASKGIWLRFAKKGADTPSVTYAEAIDVALCYGWIDGQKQADNEYFWLQRFTPRSAKSIWSKINRDKATKLIASRQMRAAGLKEIERAKQDGRWEAAYDGAKTAVIPVDFQAALDGNAQAKAFFAALNSSNRYAMLFRIHNAKKLETRERRIQTFIQMLANGEKLHP</sequence>